<sequence length="75" mass="8674">MFDLIKLLTNQTRSEMQLLTDDVSCPCRRFLVDGVYIYINDHMLLKELTPFLGEGDEINAEGMANLKKRYMASDK</sequence>
<dbReference type="EMBL" id="JBEOKT010000022">
    <property type="protein sequence ID" value="MER2999352.1"/>
    <property type="molecule type" value="Genomic_DNA"/>
</dbReference>
<accession>A0ABV1RY81</accession>
<dbReference type="Proteomes" id="UP001476807">
    <property type="component" value="Unassembled WGS sequence"/>
</dbReference>
<proteinExistence type="predicted"/>
<evidence type="ECO:0000313" key="1">
    <source>
        <dbReference type="EMBL" id="MER2999352.1"/>
    </source>
</evidence>
<reference evidence="1 2" key="1">
    <citation type="submission" date="2024-06" db="EMBL/GenBank/DDBJ databases">
        <title>Pontibacter populi HYL7-15.</title>
        <authorList>
            <person name="Kim M.K."/>
        </authorList>
    </citation>
    <scope>NUCLEOTIDE SEQUENCE [LARGE SCALE GENOMIC DNA]</scope>
    <source>
        <strain evidence="1 2">HYL7-15</strain>
    </source>
</reference>
<organism evidence="1 2">
    <name type="scientific">Pontibacter populi</name>
    <dbReference type="NCBI Taxonomy" id="890055"/>
    <lineage>
        <taxon>Bacteria</taxon>
        <taxon>Pseudomonadati</taxon>
        <taxon>Bacteroidota</taxon>
        <taxon>Cytophagia</taxon>
        <taxon>Cytophagales</taxon>
        <taxon>Hymenobacteraceae</taxon>
        <taxon>Pontibacter</taxon>
    </lineage>
</organism>
<name>A0ABV1RY81_9BACT</name>
<dbReference type="RefSeq" id="WP_350414103.1">
    <property type="nucleotide sequence ID" value="NZ_JBEOKT010000022.1"/>
</dbReference>
<protein>
    <submittedName>
        <fullName evidence="1">Uncharacterized protein</fullName>
    </submittedName>
</protein>
<gene>
    <name evidence="1" type="ORF">ABS362_17500</name>
</gene>
<evidence type="ECO:0000313" key="2">
    <source>
        <dbReference type="Proteomes" id="UP001476807"/>
    </source>
</evidence>
<comment type="caution">
    <text evidence="1">The sequence shown here is derived from an EMBL/GenBank/DDBJ whole genome shotgun (WGS) entry which is preliminary data.</text>
</comment>
<keyword evidence="2" id="KW-1185">Reference proteome</keyword>